<reference evidence="3 4" key="1">
    <citation type="journal article" date="2016" name="Environ. Microbiol.">
        <title>Genomic resolution of a cold subsurface aquifer community provides metabolic insights for novel microbes adapted to high CO concentrations.</title>
        <authorList>
            <person name="Probst A.J."/>
            <person name="Castelle C.J."/>
            <person name="Singh A."/>
            <person name="Brown C.T."/>
            <person name="Anantharaman K."/>
            <person name="Sharon I."/>
            <person name="Hug L.A."/>
            <person name="Burstein D."/>
            <person name="Emerson J.B."/>
            <person name="Thomas B.C."/>
            <person name="Banfield J.F."/>
        </authorList>
    </citation>
    <scope>NUCLEOTIDE SEQUENCE [LARGE SCALE GENOMIC DNA]</scope>
    <source>
        <strain evidence="3">CG1_02_47_685</strain>
    </source>
</reference>
<dbReference type="InterPro" id="IPR026363">
    <property type="entry name" value="CxxC-x17-CxxC_dom"/>
</dbReference>
<dbReference type="Proteomes" id="UP000183206">
    <property type="component" value="Unassembled WGS sequence"/>
</dbReference>
<evidence type="ECO:0000259" key="2">
    <source>
        <dbReference type="Pfam" id="PF23477"/>
    </source>
</evidence>
<organism evidence="3 4">
    <name type="scientific">Candidatus Nomurabacteria bacterium CG1_02_47_685</name>
    <dbReference type="NCBI Taxonomy" id="1805282"/>
    <lineage>
        <taxon>Bacteria</taxon>
        <taxon>Candidatus Nomuraibacteriota</taxon>
    </lineage>
</organism>
<feature type="compositionally biased region" description="Basic and acidic residues" evidence="1">
    <location>
        <begin position="88"/>
        <end position="110"/>
    </location>
</feature>
<sequence>MGNFDNKGKRFADNRSGKKFGERSFSGNQGRDRRLGGRKDGYRAEMHKAVCSNCGKSCEVPFRPTGEKPIFCSDCFRAKTNAGGQDSRGGDNRGFGEKNPRSHFDDGRSYGHTGEKDITYHKMQFNVLNVKLDKILKILTPVVSAGETEIRAPEFKKLVKSPKKKIDVVALKKVLTKAVGKKAVSKETLAKKAVVKKKKK</sequence>
<dbReference type="NCBIfam" id="TIGR04272">
    <property type="entry name" value="cxxc_cxxc_Mbark"/>
    <property type="match status" value="1"/>
</dbReference>
<dbReference type="STRING" id="1805282.AUJ44_04330"/>
<feature type="compositionally biased region" description="Basic and acidic residues" evidence="1">
    <location>
        <begin position="1"/>
        <end position="22"/>
    </location>
</feature>
<name>A0A1J4VA02_9BACT</name>
<feature type="region of interest" description="Disordered" evidence="1">
    <location>
        <begin position="1"/>
        <end position="39"/>
    </location>
</feature>
<protein>
    <recommendedName>
        <fullName evidence="2">CxxC-x17-CxxC domain-containing protein</fullName>
    </recommendedName>
</protein>
<dbReference type="EMBL" id="MNVO01000062">
    <property type="protein sequence ID" value="OIO31581.1"/>
    <property type="molecule type" value="Genomic_DNA"/>
</dbReference>
<dbReference type="AlphaFoldDB" id="A0A1J4VA02"/>
<comment type="caution">
    <text evidence="3">The sequence shown here is derived from an EMBL/GenBank/DDBJ whole genome shotgun (WGS) entry which is preliminary data.</text>
</comment>
<evidence type="ECO:0000313" key="3">
    <source>
        <dbReference type="EMBL" id="OIO31581.1"/>
    </source>
</evidence>
<evidence type="ECO:0000256" key="1">
    <source>
        <dbReference type="SAM" id="MobiDB-lite"/>
    </source>
</evidence>
<dbReference type="Pfam" id="PF23477">
    <property type="entry name" value="zf_Tbcl_2"/>
    <property type="match status" value="1"/>
</dbReference>
<feature type="domain" description="CxxC-x17-CxxC" evidence="2">
    <location>
        <begin position="45"/>
        <end position="79"/>
    </location>
</feature>
<feature type="region of interest" description="Disordered" evidence="1">
    <location>
        <begin position="82"/>
        <end position="110"/>
    </location>
</feature>
<gene>
    <name evidence="3" type="ORF">AUJ44_04330</name>
</gene>
<feature type="compositionally biased region" description="Basic and acidic residues" evidence="1">
    <location>
        <begin position="30"/>
        <end position="39"/>
    </location>
</feature>
<accession>A0A1J4VA02</accession>
<evidence type="ECO:0000313" key="4">
    <source>
        <dbReference type="Proteomes" id="UP000183206"/>
    </source>
</evidence>
<proteinExistence type="predicted"/>